<sequence>MVISLKLLCFESSSGVRLGVKTENGVVDVRATAENAGLRAPTSMAEVIASGQSALDQLNQVVASAESFLEEAEITFAPVFQEPKKIVCSGANYLAHVAEANLNIPEYPIYFPKYQNSLAAHNEVISPPDATDQVDYEVELVVVIGKQARDVSQEDALDYVFGYTTGNDLSARDLQFRGVQWLMGKAIDKFAPVGPYLVTADDVPNPQNLNLSTTVNGEVRQSSNTSKMIFPIAEMISDLSKVMTLEPGDVLFTGTPEGVIVGMAEKNWLKPGDEIVCEVEGIGRLVNKIG</sequence>
<organism evidence="4 5">
    <name type="scientific">Bacillus suaedaesalsae</name>
    <dbReference type="NCBI Taxonomy" id="2810349"/>
    <lineage>
        <taxon>Bacteria</taxon>
        <taxon>Bacillati</taxon>
        <taxon>Bacillota</taxon>
        <taxon>Bacilli</taxon>
        <taxon>Bacillales</taxon>
        <taxon>Bacillaceae</taxon>
        <taxon>Bacillus</taxon>
    </lineage>
</organism>
<dbReference type="Pfam" id="PF01557">
    <property type="entry name" value="FAA_hydrolase"/>
    <property type="match status" value="1"/>
</dbReference>
<evidence type="ECO:0000256" key="1">
    <source>
        <dbReference type="ARBA" id="ARBA00010211"/>
    </source>
</evidence>
<comment type="caution">
    <text evidence="4">The sequence shown here is derived from an EMBL/GenBank/DDBJ whole genome shotgun (WGS) entry which is preliminary data.</text>
</comment>
<dbReference type="InterPro" id="IPR036663">
    <property type="entry name" value="Fumarylacetoacetase_C_sf"/>
</dbReference>
<dbReference type="EMBL" id="JAFELM010000028">
    <property type="protein sequence ID" value="MBM6617881.1"/>
    <property type="molecule type" value="Genomic_DNA"/>
</dbReference>
<evidence type="ECO:0000313" key="5">
    <source>
        <dbReference type="Proteomes" id="UP001518925"/>
    </source>
</evidence>
<protein>
    <submittedName>
        <fullName evidence="4">Fumarylacetoacetate hydrolase family protein</fullName>
    </submittedName>
</protein>
<accession>A0ABS2DHJ6</accession>
<name>A0ABS2DHJ6_9BACI</name>
<dbReference type="SUPFAM" id="SSF56529">
    <property type="entry name" value="FAH"/>
    <property type="match status" value="1"/>
</dbReference>
<evidence type="ECO:0000256" key="2">
    <source>
        <dbReference type="ARBA" id="ARBA00022723"/>
    </source>
</evidence>
<proteinExistence type="inferred from homology"/>
<dbReference type="PANTHER" id="PTHR42796">
    <property type="entry name" value="FUMARYLACETOACETATE HYDROLASE DOMAIN-CONTAINING PROTEIN 2A-RELATED"/>
    <property type="match status" value="1"/>
</dbReference>
<dbReference type="Gene3D" id="3.90.850.10">
    <property type="entry name" value="Fumarylacetoacetase-like, C-terminal domain"/>
    <property type="match status" value="1"/>
</dbReference>
<comment type="similarity">
    <text evidence="1">Belongs to the FAH family.</text>
</comment>
<dbReference type="PANTHER" id="PTHR42796:SF4">
    <property type="entry name" value="FUMARYLACETOACETATE HYDROLASE DOMAIN-CONTAINING PROTEIN 2A"/>
    <property type="match status" value="1"/>
</dbReference>
<reference evidence="4 5" key="1">
    <citation type="submission" date="2021-02" db="EMBL/GenBank/DDBJ databases">
        <title>Bacillus sp. RD4P76, an endophyte from a halophyte.</title>
        <authorList>
            <person name="Sun J.-Q."/>
        </authorList>
    </citation>
    <scope>NUCLEOTIDE SEQUENCE [LARGE SCALE GENOMIC DNA]</scope>
    <source>
        <strain evidence="4 5">RD4P76</strain>
    </source>
</reference>
<feature type="domain" description="Fumarylacetoacetase-like C-terminal" evidence="3">
    <location>
        <begin position="85"/>
        <end position="289"/>
    </location>
</feature>
<dbReference type="GO" id="GO:0016787">
    <property type="term" value="F:hydrolase activity"/>
    <property type="evidence" value="ECO:0007669"/>
    <property type="project" value="UniProtKB-KW"/>
</dbReference>
<keyword evidence="4" id="KW-0378">Hydrolase</keyword>
<keyword evidence="5" id="KW-1185">Reference proteome</keyword>
<evidence type="ECO:0000259" key="3">
    <source>
        <dbReference type="Pfam" id="PF01557"/>
    </source>
</evidence>
<gene>
    <name evidence="4" type="ORF">JR050_09395</name>
</gene>
<evidence type="ECO:0000313" key="4">
    <source>
        <dbReference type="EMBL" id="MBM6617881.1"/>
    </source>
</evidence>
<dbReference type="InterPro" id="IPR051121">
    <property type="entry name" value="FAH"/>
</dbReference>
<keyword evidence="2" id="KW-0479">Metal-binding</keyword>
<dbReference type="Proteomes" id="UP001518925">
    <property type="component" value="Unassembled WGS sequence"/>
</dbReference>
<dbReference type="InterPro" id="IPR011234">
    <property type="entry name" value="Fumarylacetoacetase-like_C"/>
</dbReference>